<dbReference type="AlphaFoldDB" id="A0ABD0ZGP8"/>
<comment type="caution">
    <text evidence="3">The sequence shown here is derived from an EMBL/GenBank/DDBJ whole genome shotgun (WGS) entry which is preliminary data.</text>
</comment>
<dbReference type="InterPro" id="IPR043424">
    <property type="entry name" value="BLT-like"/>
</dbReference>
<evidence type="ECO:0000313" key="3">
    <source>
        <dbReference type="EMBL" id="KAL1189504.1"/>
    </source>
</evidence>
<organism evidence="3 4">
    <name type="scientific">Cardamine amara subsp. amara</name>
    <dbReference type="NCBI Taxonomy" id="228776"/>
    <lineage>
        <taxon>Eukaryota</taxon>
        <taxon>Viridiplantae</taxon>
        <taxon>Streptophyta</taxon>
        <taxon>Embryophyta</taxon>
        <taxon>Tracheophyta</taxon>
        <taxon>Spermatophyta</taxon>
        <taxon>Magnoliopsida</taxon>
        <taxon>eudicotyledons</taxon>
        <taxon>Gunneridae</taxon>
        <taxon>Pentapetalae</taxon>
        <taxon>rosids</taxon>
        <taxon>malvids</taxon>
        <taxon>Brassicales</taxon>
        <taxon>Brassicaceae</taxon>
        <taxon>Cardamineae</taxon>
        <taxon>Cardamine</taxon>
    </lineage>
</organism>
<accession>A0ABD0ZGP8</accession>
<dbReference type="PANTHER" id="PTHR31071">
    <property type="entry name" value="GB|AAF24581.1"/>
    <property type="match status" value="1"/>
</dbReference>
<dbReference type="PANTHER" id="PTHR31071:SF39">
    <property type="entry name" value="PROTEIN BRANCHLESS TRICHOME"/>
    <property type="match status" value="1"/>
</dbReference>
<proteinExistence type="predicted"/>
<feature type="coiled-coil region" evidence="1">
    <location>
        <begin position="64"/>
        <end position="184"/>
    </location>
</feature>
<dbReference type="Proteomes" id="UP001558713">
    <property type="component" value="Unassembled WGS sequence"/>
</dbReference>
<feature type="region of interest" description="Disordered" evidence="2">
    <location>
        <begin position="1"/>
        <end position="23"/>
    </location>
</feature>
<dbReference type="EMBL" id="JBANAX010000895">
    <property type="protein sequence ID" value="KAL1189504.1"/>
    <property type="molecule type" value="Genomic_DNA"/>
</dbReference>
<reference evidence="3 4" key="1">
    <citation type="submission" date="2024-04" db="EMBL/GenBank/DDBJ databases">
        <title>Genome assembly C_amara_ONT_v2.</title>
        <authorList>
            <person name="Yant L."/>
            <person name="Moore C."/>
            <person name="Slenker M."/>
        </authorList>
    </citation>
    <scope>NUCLEOTIDE SEQUENCE [LARGE SCALE GENOMIC DNA]</scope>
    <source>
        <tissue evidence="3">Leaf</tissue>
    </source>
</reference>
<feature type="compositionally biased region" description="Polar residues" evidence="2">
    <location>
        <begin position="12"/>
        <end position="23"/>
    </location>
</feature>
<keyword evidence="1" id="KW-0175">Coiled coil</keyword>
<sequence length="265" mass="31724">MKTQRSHETMMTRISTPDPHNTNLGEDIMDSVCKTWKLYDNPYYCSSQSQQQRKAFIWDLNFIRVFMESQLDKSRAEIKELKAELDYERKARRRAELMNKRLAKDVEEERIGREAEQMQYKRLLKEISSENSEIKRELEEERHMHRLAEVLREERVQMKLTDARIFLEEKLSELEESNRQGEKERTRMMKPKILERACSTPATRSWENPHIKRGIKGFVEFPRVMRAIRSKSEQWGSKLECQKVQLKILLRQKTIPRCSTLLSSD</sequence>
<feature type="compositionally biased region" description="Basic and acidic residues" evidence="2">
    <location>
        <begin position="1"/>
        <end position="10"/>
    </location>
</feature>
<evidence type="ECO:0000256" key="1">
    <source>
        <dbReference type="SAM" id="Coils"/>
    </source>
</evidence>
<gene>
    <name evidence="3" type="ORF">V5N11_019135</name>
</gene>
<name>A0ABD0ZGP8_CARAN</name>
<protein>
    <submittedName>
        <fullName evidence="3">Protein BRANCHLESS TRICHOME</fullName>
    </submittedName>
</protein>
<evidence type="ECO:0000256" key="2">
    <source>
        <dbReference type="SAM" id="MobiDB-lite"/>
    </source>
</evidence>
<keyword evidence="4" id="KW-1185">Reference proteome</keyword>
<evidence type="ECO:0000313" key="4">
    <source>
        <dbReference type="Proteomes" id="UP001558713"/>
    </source>
</evidence>